<feature type="domain" description="Saposin B-type" evidence="13">
    <location>
        <begin position="370"/>
        <end position="451"/>
    </location>
</feature>
<dbReference type="AlphaFoldDB" id="A0A9F5ISE2"/>
<evidence type="ECO:0000256" key="12">
    <source>
        <dbReference type="ARBA" id="ARBA00040265"/>
    </source>
</evidence>
<dbReference type="SMART" id="SM00162">
    <property type="entry name" value="SAPA"/>
    <property type="match status" value="1"/>
</dbReference>
<comment type="function">
    <text evidence="11">Saposin-B stimulates the hydrolysis of galacto-cerebroside sulfate by arylsulfatase A (EC 3.1.6.8), GM1 gangliosides by beta-galactosidase (EC 3.2.1.23) and globotriaosylceramide by alpha-galactosidase A (EC 3.2.1.22). Saposin-B forms a solubilizing complex with the substrates of the sphingolipid hydrolases.</text>
</comment>
<dbReference type="FunFam" id="1.10.225.10:FF:000002">
    <property type="entry name" value="prosaposin isoform X2"/>
    <property type="match status" value="1"/>
</dbReference>
<dbReference type="Pfam" id="PF03489">
    <property type="entry name" value="SapB_2"/>
    <property type="match status" value="1"/>
</dbReference>
<evidence type="ECO:0000256" key="4">
    <source>
        <dbReference type="ARBA" id="ARBA00022729"/>
    </source>
</evidence>
<keyword evidence="8" id="KW-0458">Lysosome</keyword>
<keyword evidence="6" id="KW-1015">Disulfide bond</keyword>
<comment type="function">
    <text evidence="10">Saposin-D is a specific sphingomyelin phosphodiesterase activator (EC 3.1.4.12).</text>
</comment>
<comment type="function">
    <text evidence="9">Saposin-A and saposin-C stimulate the hydrolysis of glucosylceramide by beta-glucosylceramidase (EC 3.2.1.45) and galactosylceramide by beta-galactosylceramidase (EC 3.2.1.46). Saposin-C apparently acts by combining with the enzyme and acidic lipid to form an activated complex, rather than by solubilizing the substrate.</text>
</comment>
<dbReference type="KEGG" id="pbi:103057787"/>
<keyword evidence="3" id="KW-0964">Secreted</keyword>
<dbReference type="InterPro" id="IPR008373">
    <property type="entry name" value="Saposin"/>
</dbReference>
<evidence type="ECO:0000256" key="1">
    <source>
        <dbReference type="ARBA" id="ARBA00004371"/>
    </source>
</evidence>
<dbReference type="InterPro" id="IPR003119">
    <property type="entry name" value="SAP_A"/>
</dbReference>
<dbReference type="OMA" id="CKWMVDA"/>
<evidence type="ECO:0000256" key="6">
    <source>
        <dbReference type="ARBA" id="ARBA00023157"/>
    </source>
</evidence>
<evidence type="ECO:0000313" key="15">
    <source>
        <dbReference type="Proteomes" id="UP000695026"/>
    </source>
</evidence>
<dbReference type="PROSITE" id="PS50015">
    <property type="entry name" value="SAP_B"/>
    <property type="match status" value="4"/>
</dbReference>
<dbReference type="PANTHER" id="PTHR11480">
    <property type="entry name" value="SAPOSIN-RELATED"/>
    <property type="match status" value="1"/>
</dbReference>
<evidence type="ECO:0000256" key="5">
    <source>
        <dbReference type="ARBA" id="ARBA00022737"/>
    </source>
</evidence>
<evidence type="ECO:0000313" key="16">
    <source>
        <dbReference type="RefSeq" id="XP_025030835.1"/>
    </source>
</evidence>
<dbReference type="GO" id="GO:0006665">
    <property type="term" value="P:sphingolipid metabolic process"/>
    <property type="evidence" value="ECO:0007669"/>
    <property type="project" value="InterPro"/>
</dbReference>
<evidence type="ECO:0000256" key="11">
    <source>
        <dbReference type="ARBA" id="ARBA00037606"/>
    </source>
</evidence>
<dbReference type="PANTHER" id="PTHR11480:SF36">
    <property type="entry name" value="PROSAPOSIN"/>
    <property type="match status" value="1"/>
</dbReference>
<dbReference type="GO" id="GO:0007193">
    <property type="term" value="P:adenylate cyclase-inhibiting G protein-coupled receptor signaling pathway"/>
    <property type="evidence" value="ECO:0007669"/>
    <property type="project" value="TreeGrafter"/>
</dbReference>
<evidence type="ECO:0000256" key="8">
    <source>
        <dbReference type="ARBA" id="ARBA00023228"/>
    </source>
</evidence>
<evidence type="ECO:0000256" key="10">
    <source>
        <dbReference type="ARBA" id="ARBA00037231"/>
    </source>
</evidence>
<feature type="domain" description="Saposin B-type" evidence="13">
    <location>
        <begin position="254"/>
        <end position="338"/>
    </location>
</feature>
<evidence type="ECO:0000259" key="14">
    <source>
        <dbReference type="PROSITE" id="PS51110"/>
    </source>
</evidence>
<dbReference type="RefSeq" id="XP_025030835.1">
    <property type="nucleotide sequence ID" value="XM_025175067.1"/>
</dbReference>
<reference evidence="16" key="1">
    <citation type="submission" date="2025-08" db="UniProtKB">
        <authorList>
            <consortium name="RefSeq"/>
        </authorList>
    </citation>
    <scope>IDENTIFICATION</scope>
    <source>
        <tissue evidence="16">Liver</tissue>
    </source>
</reference>
<dbReference type="GO" id="GO:0016020">
    <property type="term" value="C:membrane"/>
    <property type="evidence" value="ECO:0007669"/>
    <property type="project" value="GOC"/>
</dbReference>
<dbReference type="GO" id="GO:0019216">
    <property type="term" value="P:regulation of lipid metabolic process"/>
    <property type="evidence" value="ECO:0007669"/>
    <property type="project" value="TreeGrafter"/>
</dbReference>
<dbReference type="SMART" id="SM00741">
    <property type="entry name" value="SapB"/>
    <property type="match status" value="4"/>
</dbReference>
<dbReference type="InterPro" id="IPR007856">
    <property type="entry name" value="SapB_1"/>
</dbReference>
<dbReference type="InterPro" id="IPR051428">
    <property type="entry name" value="Sphingo_Act-Surfact_Prot"/>
</dbReference>
<feature type="domain" description="Saposin B-type" evidence="13">
    <location>
        <begin position="468"/>
        <end position="549"/>
    </location>
</feature>
<evidence type="ECO:0000256" key="7">
    <source>
        <dbReference type="ARBA" id="ARBA00023180"/>
    </source>
</evidence>
<evidence type="ECO:0000256" key="2">
    <source>
        <dbReference type="ARBA" id="ARBA00004613"/>
    </source>
</evidence>
<keyword evidence="5" id="KW-0677">Repeat</keyword>
<evidence type="ECO:0000256" key="3">
    <source>
        <dbReference type="ARBA" id="ARBA00022525"/>
    </source>
</evidence>
<protein>
    <recommendedName>
        <fullName evidence="12">Prosaposin</fullName>
    </recommendedName>
</protein>
<comment type="subcellular location">
    <subcellularLocation>
        <location evidence="1">Lysosome</location>
    </subcellularLocation>
    <subcellularLocation>
        <location evidence="2">Secreted</location>
    </subcellularLocation>
</comment>
<dbReference type="GeneID" id="103057787"/>
<dbReference type="InterPro" id="IPR008138">
    <property type="entry name" value="SapB_2"/>
</dbReference>
<evidence type="ECO:0000259" key="13">
    <source>
        <dbReference type="PROSITE" id="PS50015"/>
    </source>
</evidence>
<dbReference type="PRINTS" id="PR01797">
    <property type="entry name" value="SAPOSIN"/>
</dbReference>
<dbReference type="Pfam" id="PF05184">
    <property type="entry name" value="SapB_1"/>
    <property type="match status" value="3"/>
</dbReference>
<dbReference type="Pfam" id="PF02199">
    <property type="entry name" value="SapA"/>
    <property type="match status" value="1"/>
</dbReference>
<dbReference type="InterPro" id="IPR008139">
    <property type="entry name" value="SaposinB_dom"/>
</dbReference>
<name>A0A9F5ISE2_PYTBI</name>
<dbReference type="PROSITE" id="PS51110">
    <property type="entry name" value="SAP_A"/>
    <property type="match status" value="1"/>
</dbReference>
<dbReference type="OrthoDB" id="69496at2759"/>
<feature type="domain" description="Saposin A-type" evidence="14">
    <location>
        <begin position="77"/>
        <end position="117"/>
    </location>
</feature>
<dbReference type="GO" id="GO:0005764">
    <property type="term" value="C:lysosome"/>
    <property type="evidence" value="ECO:0007669"/>
    <property type="project" value="InterPro"/>
</dbReference>
<proteinExistence type="predicted"/>
<evidence type="ECO:0000256" key="9">
    <source>
        <dbReference type="ARBA" id="ARBA00037150"/>
    </source>
</evidence>
<organism evidence="15 16">
    <name type="scientific">Python bivittatus</name>
    <name type="common">Burmese python</name>
    <name type="synonym">Python molurus bivittatus</name>
    <dbReference type="NCBI Taxonomy" id="176946"/>
    <lineage>
        <taxon>Eukaryota</taxon>
        <taxon>Metazoa</taxon>
        <taxon>Chordata</taxon>
        <taxon>Craniata</taxon>
        <taxon>Vertebrata</taxon>
        <taxon>Euteleostomi</taxon>
        <taxon>Lepidosauria</taxon>
        <taxon>Squamata</taxon>
        <taxon>Bifurcata</taxon>
        <taxon>Unidentata</taxon>
        <taxon>Episquamata</taxon>
        <taxon>Toxicofera</taxon>
        <taxon>Serpentes</taxon>
        <taxon>Henophidia</taxon>
        <taxon>Pythonidae</taxon>
        <taxon>Python</taxon>
    </lineage>
</organism>
<dbReference type="SUPFAM" id="SSF47862">
    <property type="entry name" value="Saposin"/>
    <property type="match status" value="4"/>
</dbReference>
<dbReference type="Gene3D" id="1.10.225.10">
    <property type="entry name" value="Saposin-like"/>
    <property type="match status" value="4"/>
</dbReference>
<gene>
    <name evidence="16" type="primary">LOC103057787</name>
</gene>
<dbReference type="InterPro" id="IPR011001">
    <property type="entry name" value="Saposin-like"/>
</dbReference>
<keyword evidence="7" id="KW-0325">Glycoprotein</keyword>
<dbReference type="GO" id="GO:0005576">
    <property type="term" value="C:extracellular region"/>
    <property type="evidence" value="ECO:0007669"/>
    <property type="project" value="UniProtKB-SubCell"/>
</dbReference>
<keyword evidence="15" id="KW-1185">Reference proteome</keyword>
<keyword evidence="4" id="KW-0732">Signal</keyword>
<accession>A0A9F5ISE2</accession>
<dbReference type="Proteomes" id="UP000695026">
    <property type="component" value="Unplaced"/>
</dbReference>
<sequence>MRFPANTEHVKGLFFKASTPSFLPPDFRSLFPLSSEMGVSVTRHSVEENFHDEIKLFSVEHLTSVVALLLLAAAGIPVSSQKECMEYPSTWCQDFATALKCGTLDHCQKMLQLDSTKNLKCSLCKFIVVLMAKVVQDNSTDERLAKFLEKGCQYLPFQDWSVKCKKMVDTGVVILVELGKQVQDRPEIVCGAFQLCTQRDNHGGALKFQNQQKSDERPEITGFPEVLTPFIANVPLLLNPQDKSQTEPRFWQSEVNPCDECREVAAEIHEILKSNPFLVQTLADYAKQQCENLGTHLADECKKYVFEYAHVFVQLLTHILDKPPMGICGKIGFCDSTESKPFHPLRPADHLSDLYEAAVSNKKTSDAEKPHFVCNICKKIVQEAENLVENNVTEEQIVHQMVELCYVLPHEVFDQCRDFVNSYGMAVVIMLLDATKPESVCIMINCCPKDISLSTEKVALEKVSEDKGNEICQVCIMLVTYLDDELEKNETQIQIGTMLSKGCHLLPEALKYPCDQLVDQYESAAVRLLIQVLEPTFVCGVSPVVKLVYIQGMSHLDPNHINLFSGISASKLLVSQHLCNLPVL</sequence>
<feature type="domain" description="Saposin B-type" evidence="13">
    <location>
        <begin position="117"/>
        <end position="200"/>
    </location>
</feature>